<comment type="similarity">
    <text evidence="1">Belongs to the universal ribosomal protein uS2 family.</text>
</comment>
<protein>
    <recommendedName>
        <fullName evidence="7">Ribosomal protein S2</fullName>
    </recommendedName>
</protein>
<comment type="caution">
    <text evidence="5">The sequence shown here is derived from an EMBL/GenBank/DDBJ whole genome shotgun (WGS) entry which is preliminary data.</text>
</comment>
<evidence type="ECO:0000256" key="2">
    <source>
        <dbReference type="ARBA" id="ARBA00022980"/>
    </source>
</evidence>
<dbReference type="InterPro" id="IPR023591">
    <property type="entry name" value="Ribosomal_uS2_flav_dom_sf"/>
</dbReference>
<dbReference type="PANTHER" id="PTHR12534">
    <property type="entry name" value="30S RIBOSOMAL PROTEIN S2 PROKARYOTIC AND ORGANELLAR"/>
    <property type="match status" value="1"/>
</dbReference>
<evidence type="ECO:0008006" key="7">
    <source>
        <dbReference type="Google" id="ProtNLM"/>
    </source>
</evidence>
<dbReference type="AlphaFoldDB" id="A0A2C5XTR5"/>
<keyword evidence="3" id="KW-0687">Ribonucleoprotein</keyword>
<dbReference type="PRINTS" id="PR00395">
    <property type="entry name" value="RIBOSOMALS2"/>
</dbReference>
<dbReference type="Proteomes" id="UP000226431">
    <property type="component" value="Unassembled WGS sequence"/>
</dbReference>
<dbReference type="Gene3D" id="3.40.50.10490">
    <property type="entry name" value="Glucose-6-phosphate isomerase like protein, domain 1"/>
    <property type="match status" value="1"/>
</dbReference>
<dbReference type="PROSITE" id="PS00962">
    <property type="entry name" value="RIBOSOMAL_S2_1"/>
    <property type="match status" value="1"/>
</dbReference>
<proteinExistence type="inferred from homology"/>
<name>A0A2C5XTR5_9HYPO</name>
<evidence type="ECO:0000256" key="3">
    <source>
        <dbReference type="ARBA" id="ARBA00023274"/>
    </source>
</evidence>
<evidence type="ECO:0000256" key="4">
    <source>
        <dbReference type="SAM" id="MobiDB-lite"/>
    </source>
</evidence>
<accession>A0A2C5XTR5</accession>
<reference evidence="5 6" key="1">
    <citation type="submission" date="2017-06" db="EMBL/GenBank/DDBJ databases">
        <title>Ant-infecting Ophiocordyceps genomes reveal a high diversity of potential behavioral manipulation genes and a possible major role for enterotoxins.</title>
        <authorList>
            <person name="De Bekker C."/>
            <person name="Evans H.C."/>
            <person name="Brachmann A."/>
            <person name="Hughes D.P."/>
        </authorList>
    </citation>
    <scope>NUCLEOTIDE SEQUENCE [LARGE SCALE GENOMIC DNA]</scope>
    <source>
        <strain evidence="5 6">Map16</strain>
    </source>
</reference>
<dbReference type="GO" id="GO:0003735">
    <property type="term" value="F:structural constituent of ribosome"/>
    <property type="evidence" value="ECO:0007669"/>
    <property type="project" value="InterPro"/>
</dbReference>
<evidence type="ECO:0000313" key="6">
    <source>
        <dbReference type="Proteomes" id="UP000226431"/>
    </source>
</evidence>
<dbReference type="InterPro" id="IPR018130">
    <property type="entry name" value="Ribosomal_uS2_CS"/>
</dbReference>
<dbReference type="Pfam" id="PF00318">
    <property type="entry name" value="Ribosomal_S2"/>
    <property type="match status" value="1"/>
</dbReference>
<dbReference type="SUPFAM" id="SSF52313">
    <property type="entry name" value="Ribosomal protein S2"/>
    <property type="match status" value="1"/>
</dbReference>
<sequence>MAPALVKSALRRASTEAGPSKKPNASEIKEMGMKMRSASGSPRIPNAAKKKRQAEAQNGFTSLLAGELRKHKGESWTRSHQVGDMMVTPAQQYAFFQKIRSRSRGIGSEVSKLYTPAQHINNPPWPEDVTLELLMASQTHMGHHTSLWNPINSQYIYGIREGIHIISLEATMAHLRRAARVMEGVLYRGGIVLFVGNRPGQMEIVVRAAELAGGYFLFTAWKPGGITNRDAILKSHGMKVVDHLDKKIPGFDNYLNVARPVLPALVVCLNPLENAVLLHECSLKHVPTIGIIDTDADPSWVTYPIPCNDDSLRAMSVICGALGRAGERGTKRRLEESAEGKVTWDTPPEIIRHMRKEVVEAEAKQAQVMQMMEMDHEDFNEEEKKILRSGKPQAEGRAEVKEEEMLDMLSQASVGRAAVAAAIAAAAVDEVPTEDKDAGERTPPPPSGS</sequence>
<keyword evidence="6" id="KW-1185">Reference proteome</keyword>
<dbReference type="GO" id="GO:0005763">
    <property type="term" value="C:mitochondrial small ribosomal subunit"/>
    <property type="evidence" value="ECO:0007669"/>
    <property type="project" value="TreeGrafter"/>
</dbReference>
<organism evidence="5 6">
    <name type="scientific">Ophiocordyceps camponoti-rufipedis</name>
    <dbReference type="NCBI Taxonomy" id="2004952"/>
    <lineage>
        <taxon>Eukaryota</taxon>
        <taxon>Fungi</taxon>
        <taxon>Dikarya</taxon>
        <taxon>Ascomycota</taxon>
        <taxon>Pezizomycotina</taxon>
        <taxon>Sordariomycetes</taxon>
        <taxon>Hypocreomycetidae</taxon>
        <taxon>Hypocreales</taxon>
        <taxon>Ophiocordycipitaceae</taxon>
        <taxon>Ophiocordyceps</taxon>
    </lineage>
</organism>
<feature type="region of interest" description="Disordered" evidence="4">
    <location>
        <begin position="1"/>
        <end position="55"/>
    </location>
</feature>
<dbReference type="HAMAP" id="MF_00291_B">
    <property type="entry name" value="Ribosomal_uS2_B"/>
    <property type="match status" value="1"/>
</dbReference>
<dbReference type="PANTHER" id="PTHR12534:SF0">
    <property type="entry name" value="SMALL RIBOSOMAL SUBUNIT PROTEIN US2M"/>
    <property type="match status" value="1"/>
</dbReference>
<dbReference type="STRING" id="2004952.A0A2C5XTR5"/>
<keyword evidence="2" id="KW-0689">Ribosomal protein</keyword>
<gene>
    <name evidence="5" type="ORF">CDD80_6841</name>
</gene>
<dbReference type="InterPro" id="IPR001865">
    <property type="entry name" value="Ribosomal_uS2"/>
</dbReference>
<dbReference type="GO" id="GO:0006412">
    <property type="term" value="P:translation"/>
    <property type="evidence" value="ECO:0007669"/>
    <property type="project" value="InterPro"/>
</dbReference>
<dbReference type="CDD" id="cd01425">
    <property type="entry name" value="RPS2"/>
    <property type="match status" value="1"/>
</dbReference>
<evidence type="ECO:0000256" key="1">
    <source>
        <dbReference type="ARBA" id="ARBA00006242"/>
    </source>
</evidence>
<dbReference type="InterPro" id="IPR005706">
    <property type="entry name" value="Ribosomal_uS2_bac/mit/plastid"/>
</dbReference>
<feature type="region of interest" description="Disordered" evidence="4">
    <location>
        <begin position="428"/>
        <end position="449"/>
    </location>
</feature>
<dbReference type="EMBL" id="NJES01000789">
    <property type="protein sequence ID" value="PHH69298.1"/>
    <property type="molecule type" value="Genomic_DNA"/>
</dbReference>
<dbReference type="OrthoDB" id="2320368at2759"/>
<evidence type="ECO:0000313" key="5">
    <source>
        <dbReference type="EMBL" id="PHH69298.1"/>
    </source>
</evidence>